<accession>A0A1B8GG61</accession>
<keyword evidence="3" id="KW-1185">Reference proteome</keyword>
<gene>
    <name evidence="2" type="ORF">VE01_06306</name>
</gene>
<keyword evidence="1" id="KW-0472">Membrane</keyword>
<keyword evidence="1" id="KW-1133">Transmembrane helix</keyword>
<organism evidence="2 3">
    <name type="scientific">Pseudogymnoascus verrucosus</name>
    <dbReference type="NCBI Taxonomy" id="342668"/>
    <lineage>
        <taxon>Eukaryota</taxon>
        <taxon>Fungi</taxon>
        <taxon>Dikarya</taxon>
        <taxon>Ascomycota</taxon>
        <taxon>Pezizomycotina</taxon>
        <taxon>Leotiomycetes</taxon>
        <taxon>Thelebolales</taxon>
        <taxon>Thelebolaceae</taxon>
        <taxon>Pseudogymnoascus</taxon>
    </lineage>
</organism>
<proteinExistence type="predicted"/>
<evidence type="ECO:0000256" key="1">
    <source>
        <dbReference type="SAM" id="Phobius"/>
    </source>
</evidence>
<protein>
    <submittedName>
        <fullName evidence="2">Uncharacterized protein</fullName>
    </submittedName>
</protein>
<keyword evidence="1" id="KW-0812">Transmembrane</keyword>
<name>A0A1B8GG61_9PEZI</name>
<dbReference type="AlphaFoldDB" id="A0A1B8GG61"/>
<reference evidence="3" key="2">
    <citation type="journal article" date="2018" name="Nat. Commun.">
        <title>Extreme sensitivity to ultraviolet light in the fungal pathogen causing white-nose syndrome of bats.</title>
        <authorList>
            <person name="Palmer J.M."/>
            <person name="Drees K.P."/>
            <person name="Foster J.T."/>
            <person name="Lindner D.L."/>
        </authorList>
    </citation>
    <scope>NUCLEOTIDE SEQUENCE [LARGE SCALE GENOMIC DNA]</scope>
    <source>
        <strain evidence="3">UAMH 10579</strain>
    </source>
</reference>
<evidence type="ECO:0000313" key="2">
    <source>
        <dbReference type="EMBL" id="OBT94814.1"/>
    </source>
</evidence>
<dbReference type="RefSeq" id="XP_018128547.1">
    <property type="nucleotide sequence ID" value="XM_018275758.1"/>
</dbReference>
<reference evidence="2 3" key="1">
    <citation type="submission" date="2016-03" db="EMBL/GenBank/DDBJ databases">
        <title>Comparative genomics of Pseudogymnoascus destructans, the fungus causing white-nose syndrome of bats.</title>
        <authorList>
            <person name="Palmer J.M."/>
            <person name="Drees K.P."/>
            <person name="Foster J.T."/>
            <person name="Lindner D.L."/>
        </authorList>
    </citation>
    <scope>NUCLEOTIDE SEQUENCE [LARGE SCALE GENOMIC DNA]</scope>
    <source>
        <strain evidence="2 3">UAMH 10579</strain>
    </source>
</reference>
<feature type="transmembrane region" description="Helical" evidence="1">
    <location>
        <begin position="46"/>
        <end position="70"/>
    </location>
</feature>
<sequence>MPPTNLFPLPYLLAVQLLTRDTPDDTTGEVPNIEPEPVPPYKYPSWAFGVGILAVFVVCIFFSFTCAGINRRVNRKALLRAEFPCLSANMGLVSCLATSSSTAAAAFVMPEQADEVRALSPPMDKQKKVVDLKAVKINMQNLKMPAALPKVFEKLGRKRERGEVVADGDVELIQLSSVKGKSGLAPKGGRWTLDKHGAWVWEEGGGKKASLTGKGDHMLVEAYAGRDEDSIGFVTTEERFENVDAK</sequence>
<dbReference type="EMBL" id="KV460240">
    <property type="protein sequence ID" value="OBT94814.1"/>
    <property type="molecule type" value="Genomic_DNA"/>
</dbReference>
<evidence type="ECO:0000313" key="3">
    <source>
        <dbReference type="Proteomes" id="UP000091956"/>
    </source>
</evidence>
<dbReference type="Proteomes" id="UP000091956">
    <property type="component" value="Unassembled WGS sequence"/>
</dbReference>
<dbReference type="GeneID" id="28839692"/>
<dbReference type="OrthoDB" id="3437925at2759"/>